<evidence type="ECO:0000313" key="5">
    <source>
        <dbReference type="EMBL" id="WCG22897.1"/>
    </source>
</evidence>
<dbReference type="GO" id="GO:0050044">
    <property type="term" value="F:galactose-6-phosphate isomerase activity"/>
    <property type="evidence" value="ECO:0007669"/>
    <property type="project" value="UniProtKB-EC"/>
</dbReference>
<dbReference type="NCBIfam" id="TIGR00689">
    <property type="entry name" value="rpiB_lacA_lacB"/>
    <property type="match status" value="1"/>
</dbReference>
<dbReference type="InterPro" id="IPR004785">
    <property type="entry name" value="RpiB"/>
</dbReference>
<gene>
    <name evidence="5" type="primary">lacB</name>
    <name evidence="5" type="ORF">PML95_01235</name>
</gene>
<feature type="active site" description="Proton donor" evidence="4">
    <location>
        <position position="98"/>
    </location>
</feature>
<dbReference type="EMBL" id="CP116507">
    <property type="protein sequence ID" value="WCG22897.1"/>
    <property type="molecule type" value="Genomic_DNA"/>
</dbReference>
<dbReference type="AlphaFoldDB" id="A0AAF0BHF4"/>
<dbReference type="GO" id="GO:0019316">
    <property type="term" value="P:D-allose catabolic process"/>
    <property type="evidence" value="ECO:0007669"/>
    <property type="project" value="TreeGrafter"/>
</dbReference>
<dbReference type="RefSeq" id="WP_272163435.1">
    <property type="nucleotide sequence ID" value="NZ_CP116507.1"/>
</dbReference>
<feature type="active site" description="Proton acceptor" evidence="4">
    <location>
        <position position="65"/>
    </location>
</feature>
<reference evidence="5" key="1">
    <citation type="submission" date="2023-01" db="EMBL/GenBank/DDBJ databases">
        <title>Oxazolidinone resistance genes in florfenicol resistant enterococci from beef cattle and veal calves at slaughter.</title>
        <authorList>
            <person name="Biggel M."/>
        </authorList>
    </citation>
    <scope>NUCLEOTIDE SEQUENCE</scope>
    <source>
        <strain evidence="5">K204-1</strain>
    </source>
</reference>
<dbReference type="NCBIfam" id="NF006381">
    <property type="entry name" value="PRK08622.1"/>
    <property type="match status" value="1"/>
</dbReference>
<dbReference type="SUPFAM" id="SSF89623">
    <property type="entry name" value="Ribose/Galactose isomerase RpiB/AlsB"/>
    <property type="match status" value="1"/>
</dbReference>
<dbReference type="NCBIfam" id="TIGR01120">
    <property type="entry name" value="rpiB"/>
    <property type="match status" value="1"/>
</dbReference>
<organism evidence="5 6">
    <name type="scientific">Vagococcus lutrae</name>
    <dbReference type="NCBI Taxonomy" id="81947"/>
    <lineage>
        <taxon>Bacteria</taxon>
        <taxon>Bacillati</taxon>
        <taxon>Bacillota</taxon>
        <taxon>Bacilli</taxon>
        <taxon>Lactobacillales</taxon>
        <taxon>Enterococcaceae</taxon>
        <taxon>Vagococcus</taxon>
    </lineage>
</organism>
<dbReference type="PIRSF" id="PIRSF005384">
    <property type="entry name" value="RpiB_LacA_B"/>
    <property type="match status" value="1"/>
</dbReference>
<dbReference type="PANTHER" id="PTHR30345">
    <property type="entry name" value="RIBOSE-5-PHOSPHATE ISOMERASE B"/>
    <property type="match status" value="1"/>
</dbReference>
<dbReference type="NCBIfam" id="NF004051">
    <property type="entry name" value="PRK05571.1"/>
    <property type="match status" value="1"/>
</dbReference>
<proteinExistence type="inferred from homology"/>
<dbReference type="PANTHER" id="PTHR30345:SF0">
    <property type="entry name" value="DNA DAMAGE-REPAIR_TOLERATION PROTEIN DRT102"/>
    <property type="match status" value="1"/>
</dbReference>
<protein>
    <submittedName>
        <fullName evidence="5">Galactose-6-phosphate isomerase subunit LacB</fullName>
        <ecNumber evidence="5">5.3.1.26</ecNumber>
    </submittedName>
</protein>
<dbReference type="Gene3D" id="3.40.1400.10">
    <property type="entry name" value="Sugar-phosphate isomerase, RpiB/LacA/LacB"/>
    <property type="match status" value="1"/>
</dbReference>
<keyword evidence="2" id="KW-0423">Lactose metabolism</keyword>
<dbReference type="InterPro" id="IPR003500">
    <property type="entry name" value="RpiB_LacA_LacB"/>
</dbReference>
<evidence type="ECO:0000256" key="4">
    <source>
        <dbReference type="PIRSR" id="PIRSR005384-1"/>
    </source>
</evidence>
<evidence type="ECO:0000256" key="2">
    <source>
        <dbReference type="ARBA" id="ARBA00022736"/>
    </source>
</evidence>
<evidence type="ECO:0000313" key="6">
    <source>
        <dbReference type="Proteomes" id="UP001179600"/>
    </source>
</evidence>
<sequence>MKIALGCDHIVTDVKIKVSDYLKEKGYEVIDVGTYDFTRTHYPIFGKKVADLVTSNQADYGITLCGTGVGITTSAVKNKGARAVLVRDATTAKYSREHLDANILGMGGKIVGLNLMFQIIDEFLNTPFSNNDEDKKIIEKIDNLIEVDTTSISAEQLFQDEIEKWKEGYYHD</sequence>
<name>A0AAF0BHF4_9ENTE</name>
<evidence type="ECO:0000256" key="3">
    <source>
        <dbReference type="ARBA" id="ARBA00023235"/>
    </source>
</evidence>
<evidence type="ECO:0000256" key="1">
    <source>
        <dbReference type="ARBA" id="ARBA00008754"/>
    </source>
</evidence>
<accession>A0AAF0BHF4</accession>
<dbReference type="Pfam" id="PF02502">
    <property type="entry name" value="LacAB_rpiB"/>
    <property type="match status" value="1"/>
</dbReference>
<dbReference type="GO" id="GO:0004751">
    <property type="term" value="F:ribose-5-phosphate isomerase activity"/>
    <property type="evidence" value="ECO:0007669"/>
    <property type="project" value="TreeGrafter"/>
</dbReference>
<dbReference type="GO" id="GO:0005988">
    <property type="term" value="P:lactose metabolic process"/>
    <property type="evidence" value="ECO:0007669"/>
    <property type="project" value="UniProtKB-KW"/>
</dbReference>
<dbReference type="EC" id="5.3.1.26" evidence="5"/>
<keyword evidence="3 5" id="KW-0413">Isomerase</keyword>
<comment type="similarity">
    <text evidence="1">Belongs to the LacAB/RpiB family.</text>
</comment>
<dbReference type="GO" id="GO:0009052">
    <property type="term" value="P:pentose-phosphate shunt, non-oxidative branch"/>
    <property type="evidence" value="ECO:0007669"/>
    <property type="project" value="TreeGrafter"/>
</dbReference>
<dbReference type="InterPro" id="IPR036569">
    <property type="entry name" value="RpiB_LacA_LacB_sf"/>
</dbReference>
<dbReference type="Proteomes" id="UP001179600">
    <property type="component" value="Chromosome"/>
</dbReference>